<reference evidence="2" key="1">
    <citation type="journal article" date="2014" name="Int. J. Syst. Evol. Microbiol.">
        <title>Complete genome sequence of Corynebacterium casei LMG S-19264T (=DSM 44701T), isolated from a smear-ripened cheese.</title>
        <authorList>
            <consortium name="US DOE Joint Genome Institute (JGI-PGF)"/>
            <person name="Walter F."/>
            <person name="Albersmeier A."/>
            <person name="Kalinowski J."/>
            <person name="Ruckert C."/>
        </authorList>
    </citation>
    <scope>NUCLEOTIDE SEQUENCE</scope>
    <source>
        <strain evidence="2">JCM 15759</strain>
    </source>
</reference>
<name>A0A830FVC0_HALAR</name>
<comment type="caution">
    <text evidence="2">The sequence shown here is derived from an EMBL/GenBank/DDBJ whole genome shotgun (WGS) entry which is preliminary data.</text>
</comment>
<dbReference type="AlphaFoldDB" id="A0A830FVC0"/>
<proteinExistence type="predicted"/>
<sequence>MGSPYSVTMSQTLELPNGDVVSPDDVFCYNDYPYRLVWLEDDTHEFALSPLYWGDSGMDIPFRDREALVDQWEVDSQGRMTAEEWANWLDDATADHRYSDDEVTSLAAELPTEWDPEGEDSDSSGGGIRDRLGL</sequence>
<dbReference type="EMBL" id="BMON01000002">
    <property type="protein sequence ID" value="GGM45830.1"/>
    <property type="molecule type" value="Genomic_DNA"/>
</dbReference>
<evidence type="ECO:0000313" key="2">
    <source>
        <dbReference type="EMBL" id="GGM45830.1"/>
    </source>
</evidence>
<reference evidence="2" key="2">
    <citation type="submission" date="2020-09" db="EMBL/GenBank/DDBJ databases">
        <authorList>
            <person name="Sun Q."/>
            <person name="Ohkuma M."/>
        </authorList>
    </citation>
    <scope>NUCLEOTIDE SEQUENCE</scope>
    <source>
        <strain evidence="2">JCM 15759</strain>
    </source>
</reference>
<evidence type="ECO:0000256" key="1">
    <source>
        <dbReference type="SAM" id="MobiDB-lite"/>
    </source>
</evidence>
<dbReference type="Proteomes" id="UP000656367">
    <property type="component" value="Unassembled WGS sequence"/>
</dbReference>
<evidence type="ECO:0000313" key="3">
    <source>
        <dbReference type="Proteomes" id="UP000656367"/>
    </source>
</evidence>
<feature type="compositionally biased region" description="Acidic residues" evidence="1">
    <location>
        <begin position="112"/>
        <end position="122"/>
    </location>
</feature>
<accession>A0A830FVC0</accession>
<organism evidence="2 3">
    <name type="scientific">Haloarcula argentinensis</name>
    <dbReference type="NCBI Taxonomy" id="43776"/>
    <lineage>
        <taxon>Archaea</taxon>
        <taxon>Methanobacteriati</taxon>
        <taxon>Methanobacteriota</taxon>
        <taxon>Stenosarchaea group</taxon>
        <taxon>Halobacteria</taxon>
        <taxon>Halobacteriales</taxon>
        <taxon>Haloarculaceae</taxon>
        <taxon>Haloarcula</taxon>
    </lineage>
</organism>
<feature type="region of interest" description="Disordered" evidence="1">
    <location>
        <begin position="100"/>
        <end position="134"/>
    </location>
</feature>
<protein>
    <submittedName>
        <fullName evidence="2">Uncharacterized protein</fullName>
    </submittedName>
</protein>
<gene>
    <name evidence="2" type="ORF">GCM10009006_28880</name>
</gene>